<dbReference type="EMBL" id="UXUI01012209">
    <property type="protein sequence ID" value="VDD96765.1"/>
    <property type="molecule type" value="Genomic_DNA"/>
</dbReference>
<evidence type="ECO:0000259" key="1">
    <source>
        <dbReference type="Pfam" id="PF18014"/>
    </source>
</evidence>
<gene>
    <name evidence="2" type="ORF">EVEC_LOCUS11516</name>
</gene>
<proteinExistence type="predicted"/>
<evidence type="ECO:0000313" key="3">
    <source>
        <dbReference type="Proteomes" id="UP000274131"/>
    </source>
</evidence>
<evidence type="ECO:0000313" key="4">
    <source>
        <dbReference type="WBParaSite" id="EVEC_0001231001-mRNA-1"/>
    </source>
</evidence>
<dbReference type="InterPro" id="IPR041496">
    <property type="entry name" value="YitH/HolE_GNAT"/>
</dbReference>
<feature type="domain" description="YitH/HolE acetyltransferase (GNAT)" evidence="1">
    <location>
        <begin position="4"/>
        <end position="78"/>
    </location>
</feature>
<reference evidence="2 3" key="2">
    <citation type="submission" date="2018-10" db="EMBL/GenBank/DDBJ databases">
        <authorList>
            <consortium name="Pathogen Informatics"/>
        </authorList>
    </citation>
    <scope>NUCLEOTIDE SEQUENCE [LARGE SCALE GENOMIC DNA]</scope>
</reference>
<dbReference type="AlphaFoldDB" id="A0A0N4VMX0"/>
<keyword evidence="3" id="KW-1185">Reference proteome</keyword>
<reference evidence="4" key="1">
    <citation type="submission" date="2017-02" db="UniProtKB">
        <authorList>
            <consortium name="WormBaseParasite"/>
        </authorList>
    </citation>
    <scope>IDENTIFICATION</scope>
</reference>
<accession>A0A0N4VMX0</accession>
<name>A0A0N4VMX0_ENTVE</name>
<evidence type="ECO:0000313" key="2">
    <source>
        <dbReference type="EMBL" id="VDD96765.1"/>
    </source>
</evidence>
<sequence length="89" mass="9682">MGKIAEFDRLVSGASRRERLEKLLSLEGVIGLASINQTGEVNGYGIITVEGKRRNPVIGPIYARTSFAALQLTNSLCSVVDHFNEVCCK</sequence>
<dbReference type="Pfam" id="PF18014">
    <property type="entry name" value="Acetyltransf_18"/>
    <property type="match status" value="1"/>
</dbReference>
<dbReference type="WBParaSite" id="EVEC_0001231001-mRNA-1">
    <property type="protein sequence ID" value="EVEC_0001231001-mRNA-1"/>
    <property type="gene ID" value="EVEC_0001231001"/>
</dbReference>
<dbReference type="Gene3D" id="3.40.630.90">
    <property type="match status" value="1"/>
</dbReference>
<organism evidence="4">
    <name type="scientific">Enterobius vermicularis</name>
    <name type="common">Human pinworm</name>
    <dbReference type="NCBI Taxonomy" id="51028"/>
    <lineage>
        <taxon>Eukaryota</taxon>
        <taxon>Metazoa</taxon>
        <taxon>Ecdysozoa</taxon>
        <taxon>Nematoda</taxon>
        <taxon>Chromadorea</taxon>
        <taxon>Rhabditida</taxon>
        <taxon>Spirurina</taxon>
        <taxon>Oxyuridomorpha</taxon>
        <taxon>Oxyuroidea</taxon>
        <taxon>Oxyuridae</taxon>
        <taxon>Enterobius</taxon>
    </lineage>
</organism>
<dbReference type="Proteomes" id="UP000274131">
    <property type="component" value="Unassembled WGS sequence"/>
</dbReference>
<protein>
    <submittedName>
        <fullName evidence="4">Acetyltransf_18 domain-containing protein</fullName>
    </submittedName>
</protein>